<evidence type="ECO:0000313" key="2">
    <source>
        <dbReference type="EMBL" id="KAK2026672.1"/>
    </source>
</evidence>
<name>A0AAD9HE77_9PEZI</name>
<accession>A0AAD9HE77</accession>
<feature type="compositionally biased region" description="Polar residues" evidence="1">
    <location>
        <begin position="79"/>
        <end position="89"/>
    </location>
</feature>
<dbReference type="Proteomes" id="UP001232148">
    <property type="component" value="Unassembled WGS sequence"/>
</dbReference>
<proteinExistence type="predicted"/>
<gene>
    <name evidence="2" type="ORF">LX32DRAFT_15349</name>
</gene>
<sequence>MLYVPLRFHSLPLQPETAGRSFLDQPYWPQTPPIIKERRPRYSMSMARKVGNPQSNPKRGRSLLAQSNNGTLAAHATPGTATSNGQQPSCGRRGYLACPGRCADKPCPRINLVVCHCD</sequence>
<evidence type="ECO:0000313" key="3">
    <source>
        <dbReference type="Proteomes" id="UP001232148"/>
    </source>
</evidence>
<evidence type="ECO:0000256" key="1">
    <source>
        <dbReference type="SAM" id="MobiDB-lite"/>
    </source>
</evidence>
<dbReference type="EMBL" id="MU842910">
    <property type="protein sequence ID" value="KAK2026672.1"/>
    <property type="molecule type" value="Genomic_DNA"/>
</dbReference>
<dbReference type="AlphaFoldDB" id="A0AAD9HE77"/>
<organism evidence="2 3">
    <name type="scientific">Colletotrichum zoysiae</name>
    <dbReference type="NCBI Taxonomy" id="1216348"/>
    <lineage>
        <taxon>Eukaryota</taxon>
        <taxon>Fungi</taxon>
        <taxon>Dikarya</taxon>
        <taxon>Ascomycota</taxon>
        <taxon>Pezizomycotina</taxon>
        <taxon>Sordariomycetes</taxon>
        <taxon>Hypocreomycetidae</taxon>
        <taxon>Glomerellales</taxon>
        <taxon>Glomerellaceae</taxon>
        <taxon>Colletotrichum</taxon>
        <taxon>Colletotrichum graminicola species complex</taxon>
    </lineage>
</organism>
<comment type="caution">
    <text evidence="2">The sequence shown here is derived from an EMBL/GenBank/DDBJ whole genome shotgun (WGS) entry which is preliminary data.</text>
</comment>
<feature type="region of interest" description="Disordered" evidence="1">
    <location>
        <begin position="48"/>
        <end position="89"/>
    </location>
</feature>
<keyword evidence="3" id="KW-1185">Reference proteome</keyword>
<protein>
    <submittedName>
        <fullName evidence="2">Uncharacterized protein</fullName>
    </submittedName>
</protein>
<reference evidence="2" key="1">
    <citation type="submission" date="2021-06" db="EMBL/GenBank/DDBJ databases">
        <title>Comparative genomics, transcriptomics and evolutionary studies reveal genomic signatures of adaptation to plant cell wall in hemibiotrophic fungi.</title>
        <authorList>
            <consortium name="DOE Joint Genome Institute"/>
            <person name="Baroncelli R."/>
            <person name="Diaz J.F."/>
            <person name="Benocci T."/>
            <person name="Peng M."/>
            <person name="Battaglia E."/>
            <person name="Haridas S."/>
            <person name="Andreopoulos W."/>
            <person name="Labutti K."/>
            <person name="Pangilinan J."/>
            <person name="Floch G.L."/>
            <person name="Makela M.R."/>
            <person name="Henrissat B."/>
            <person name="Grigoriev I.V."/>
            <person name="Crouch J.A."/>
            <person name="De Vries R.P."/>
            <person name="Sukno S.A."/>
            <person name="Thon M.R."/>
        </authorList>
    </citation>
    <scope>NUCLEOTIDE SEQUENCE</scope>
    <source>
        <strain evidence="2">MAFF235873</strain>
    </source>
</reference>